<feature type="transmembrane region" description="Helical" evidence="1">
    <location>
        <begin position="107"/>
        <end position="125"/>
    </location>
</feature>
<keyword evidence="1" id="KW-0472">Membrane</keyword>
<comment type="caution">
    <text evidence="2">The sequence shown here is derived from an EMBL/GenBank/DDBJ whole genome shotgun (WGS) entry which is preliminary data.</text>
</comment>
<proteinExistence type="predicted"/>
<sequence>MEASNLLRSEDDVTTSLIESIPSQNDVINLESEPKGFIPRVWNWLKKQDRFVILAEIVLAASWFYSWLHPPTGPPLGGAVVEDKIMMVFLLVILVVSLSGILSGNLFLLWVLNLLAVCIMCFQKVSYLQEIAEMSPDISVDPMTLFWSCAPMLLGLLYSFINTVYFIKYVVLKATTTTRNSDTIDVEIDNHL</sequence>
<gene>
    <name evidence="2" type="ORF">SSX86_008938</name>
</gene>
<keyword evidence="3" id="KW-1185">Reference proteome</keyword>
<evidence type="ECO:0000313" key="3">
    <source>
        <dbReference type="Proteomes" id="UP001408789"/>
    </source>
</evidence>
<accession>A0AAP0DK11</accession>
<dbReference type="EMBL" id="JBCNJP010000010">
    <property type="protein sequence ID" value="KAK9072504.1"/>
    <property type="molecule type" value="Genomic_DNA"/>
</dbReference>
<protein>
    <submittedName>
        <fullName evidence="2">Uncharacterized protein</fullName>
    </submittedName>
</protein>
<evidence type="ECO:0000256" key="1">
    <source>
        <dbReference type="SAM" id="Phobius"/>
    </source>
</evidence>
<dbReference type="AlphaFoldDB" id="A0AAP0DK11"/>
<feature type="transmembrane region" description="Helical" evidence="1">
    <location>
        <begin position="51"/>
        <end position="68"/>
    </location>
</feature>
<organism evidence="2 3">
    <name type="scientific">Deinandra increscens subsp. villosa</name>
    <dbReference type="NCBI Taxonomy" id="3103831"/>
    <lineage>
        <taxon>Eukaryota</taxon>
        <taxon>Viridiplantae</taxon>
        <taxon>Streptophyta</taxon>
        <taxon>Embryophyta</taxon>
        <taxon>Tracheophyta</taxon>
        <taxon>Spermatophyta</taxon>
        <taxon>Magnoliopsida</taxon>
        <taxon>eudicotyledons</taxon>
        <taxon>Gunneridae</taxon>
        <taxon>Pentapetalae</taxon>
        <taxon>asterids</taxon>
        <taxon>campanulids</taxon>
        <taxon>Asterales</taxon>
        <taxon>Asteraceae</taxon>
        <taxon>Asteroideae</taxon>
        <taxon>Heliantheae alliance</taxon>
        <taxon>Madieae</taxon>
        <taxon>Madiinae</taxon>
        <taxon>Deinandra</taxon>
    </lineage>
</organism>
<feature type="transmembrane region" description="Helical" evidence="1">
    <location>
        <begin position="145"/>
        <end position="167"/>
    </location>
</feature>
<keyword evidence="1" id="KW-1133">Transmembrane helix</keyword>
<keyword evidence="1" id="KW-0812">Transmembrane</keyword>
<evidence type="ECO:0000313" key="2">
    <source>
        <dbReference type="EMBL" id="KAK9072504.1"/>
    </source>
</evidence>
<name>A0AAP0DK11_9ASTR</name>
<dbReference type="Proteomes" id="UP001408789">
    <property type="component" value="Unassembled WGS sequence"/>
</dbReference>
<reference evidence="2 3" key="1">
    <citation type="submission" date="2024-04" db="EMBL/GenBank/DDBJ databases">
        <title>The reference genome of an endangered Asteraceae, Deinandra increscens subsp. villosa, native to the Central Coast of California.</title>
        <authorList>
            <person name="Guilliams M."/>
            <person name="Hasenstab-Lehman K."/>
            <person name="Meyer R."/>
            <person name="Mcevoy S."/>
        </authorList>
    </citation>
    <scope>NUCLEOTIDE SEQUENCE [LARGE SCALE GENOMIC DNA]</scope>
    <source>
        <tissue evidence="2">Leaf</tissue>
    </source>
</reference>
<feature type="transmembrane region" description="Helical" evidence="1">
    <location>
        <begin position="84"/>
        <end position="102"/>
    </location>
</feature>